<dbReference type="EMBL" id="JBBPBN010000022">
    <property type="protein sequence ID" value="KAK9012168.1"/>
    <property type="molecule type" value="Genomic_DNA"/>
</dbReference>
<dbReference type="Proteomes" id="UP001396334">
    <property type="component" value="Unassembled WGS sequence"/>
</dbReference>
<dbReference type="Pfam" id="PF00338">
    <property type="entry name" value="Ribosomal_S10"/>
    <property type="match status" value="1"/>
</dbReference>
<dbReference type="InterPro" id="IPR001848">
    <property type="entry name" value="Ribosomal_uS10"/>
</dbReference>
<comment type="similarity">
    <text evidence="1">Belongs to the universal ribosomal protein uS10 family.</text>
</comment>
<evidence type="ECO:0000259" key="4">
    <source>
        <dbReference type="Pfam" id="PF00338"/>
    </source>
</evidence>
<dbReference type="InterPro" id="IPR027486">
    <property type="entry name" value="Ribosomal_uS10_dom"/>
</dbReference>
<evidence type="ECO:0000256" key="2">
    <source>
        <dbReference type="ARBA" id="ARBA00022980"/>
    </source>
</evidence>
<comment type="caution">
    <text evidence="5">The sequence shown here is derived from an EMBL/GenBank/DDBJ whole genome shotgun (WGS) entry which is preliminary data.</text>
</comment>
<evidence type="ECO:0000313" key="5">
    <source>
        <dbReference type="EMBL" id="KAK9012168.1"/>
    </source>
</evidence>
<gene>
    <name evidence="5" type="ORF">V6N11_040237</name>
</gene>
<feature type="domain" description="Small ribosomal subunit protein uS10" evidence="4">
    <location>
        <begin position="26"/>
        <end position="66"/>
    </location>
</feature>
<keyword evidence="6" id="KW-1185">Reference proteome</keyword>
<dbReference type="InterPro" id="IPR018268">
    <property type="entry name" value="Ribosomal_uS10_CS"/>
</dbReference>
<evidence type="ECO:0000256" key="1">
    <source>
        <dbReference type="ARBA" id="ARBA00007102"/>
    </source>
</evidence>
<evidence type="ECO:0000313" key="6">
    <source>
        <dbReference type="Proteomes" id="UP001396334"/>
    </source>
</evidence>
<dbReference type="SUPFAM" id="SSF54999">
    <property type="entry name" value="Ribosomal protein S10"/>
    <property type="match status" value="1"/>
</dbReference>
<name>A0ABR2RGU7_9ROSI</name>
<dbReference type="InterPro" id="IPR036838">
    <property type="entry name" value="Ribosomal_uS10_dom_sf"/>
</dbReference>
<evidence type="ECO:0000256" key="3">
    <source>
        <dbReference type="ARBA" id="ARBA00023274"/>
    </source>
</evidence>
<accession>A0ABR2RGU7</accession>
<dbReference type="PROSITE" id="PS00361">
    <property type="entry name" value="RIBOSOMAL_S10"/>
    <property type="match status" value="1"/>
</dbReference>
<protein>
    <recommendedName>
        <fullName evidence="4">Small ribosomal subunit protein uS10 domain-containing protein</fullName>
    </recommendedName>
</protein>
<sequence length="108" mass="11946">MVYAAMKPAKPGLEEPQEQIHKIRTTLSSKNVKNLEKVCADLVHSAKDKRLRVKGPVRMPTKVLRASSRLHEVGTLAQTSEGVGDSWCELARVWGAEVLASDFHALEI</sequence>
<keyword evidence="3" id="KW-0687">Ribonucleoprotein</keyword>
<proteinExistence type="inferred from homology"/>
<organism evidence="5 6">
    <name type="scientific">Hibiscus sabdariffa</name>
    <name type="common">roselle</name>
    <dbReference type="NCBI Taxonomy" id="183260"/>
    <lineage>
        <taxon>Eukaryota</taxon>
        <taxon>Viridiplantae</taxon>
        <taxon>Streptophyta</taxon>
        <taxon>Embryophyta</taxon>
        <taxon>Tracheophyta</taxon>
        <taxon>Spermatophyta</taxon>
        <taxon>Magnoliopsida</taxon>
        <taxon>eudicotyledons</taxon>
        <taxon>Gunneridae</taxon>
        <taxon>Pentapetalae</taxon>
        <taxon>rosids</taxon>
        <taxon>malvids</taxon>
        <taxon>Malvales</taxon>
        <taxon>Malvaceae</taxon>
        <taxon>Malvoideae</taxon>
        <taxon>Hibiscus</taxon>
    </lineage>
</organism>
<dbReference type="Gene3D" id="3.30.70.600">
    <property type="entry name" value="Ribosomal protein S10 domain"/>
    <property type="match status" value="1"/>
</dbReference>
<keyword evidence="2" id="KW-0689">Ribosomal protein</keyword>
<reference evidence="5 6" key="1">
    <citation type="journal article" date="2024" name="G3 (Bethesda)">
        <title>Genome assembly of Hibiscus sabdariffa L. provides insights into metabolisms of medicinal natural products.</title>
        <authorList>
            <person name="Kim T."/>
        </authorList>
    </citation>
    <scope>NUCLEOTIDE SEQUENCE [LARGE SCALE GENOMIC DNA]</scope>
    <source>
        <strain evidence="5">TK-2024</strain>
        <tissue evidence="5">Old leaves</tissue>
    </source>
</reference>
<dbReference type="PANTHER" id="PTHR11700">
    <property type="entry name" value="30S RIBOSOMAL PROTEIN S10 FAMILY MEMBER"/>
    <property type="match status" value="1"/>
</dbReference>